<evidence type="ECO:0000313" key="1">
    <source>
        <dbReference type="EMBL" id="KAH1107737.1"/>
    </source>
</evidence>
<protein>
    <recommendedName>
        <fullName evidence="3">Zinc knuckle CX2CX4HX4C domain-containing protein</fullName>
    </recommendedName>
</protein>
<proteinExistence type="predicted"/>
<evidence type="ECO:0000313" key="2">
    <source>
        <dbReference type="Proteomes" id="UP000828251"/>
    </source>
</evidence>
<keyword evidence="2" id="KW-1185">Reference proteome</keyword>
<dbReference type="AlphaFoldDB" id="A0A9D3W2U8"/>
<accession>A0A9D3W2U8</accession>
<evidence type="ECO:0008006" key="3">
    <source>
        <dbReference type="Google" id="ProtNLM"/>
    </source>
</evidence>
<sequence>MAVYVNLGKALISQVLINGVLQRIEFKYLPTMCFSCSHYGHSQDLCPKQMNEQQGAKEIIVGTERGYENKQLWLIDASRKKKPAVAKRTAEPQRRR</sequence>
<comment type="caution">
    <text evidence="1">The sequence shown here is derived from an EMBL/GenBank/DDBJ whole genome shotgun (WGS) entry which is preliminary data.</text>
</comment>
<name>A0A9D3W2U8_9ROSI</name>
<organism evidence="1 2">
    <name type="scientific">Gossypium stocksii</name>
    <dbReference type="NCBI Taxonomy" id="47602"/>
    <lineage>
        <taxon>Eukaryota</taxon>
        <taxon>Viridiplantae</taxon>
        <taxon>Streptophyta</taxon>
        <taxon>Embryophyta</taxon>
        <taxon>Tracheophyta</taxon>
        <taxon>Spermatophyta</taxon>
        <taxon>Magnoliopsida</taxon>
        <taxon>eudicotyledons</taxon>
        <taxon>Gunneridae</taxon>
        <taxon>Pentapetalae</taxon>
        <taxon>rosids</taxon>
        <taxon>malvids</taxon>
        <taxon>Malvales</taxon>
        <taxon>Malvaceae</taxon>
        <taxon>Malvoideae</taxon>
        <taxon>Gossypium</taxon>
    </lineage>
</organism>
<dbReference type="OrthoDB" id="1002340at2759"/>
<dbReference type="Proteomes" id="UP000828251">
    <property type="component" value="Unassembled WGS sequence"/>
</dbReference>
<reference evidence="1 2" key="1">
    <citation type="journal article" date="2021" name="Plant Biotechnol. J.">
        <title>Multi-omics assisted identification of the key and species-specific regulatory components of drought-tolerant mechanisms in Gossypium stocksii.</title>
        <authorList>
            <person name="Yu D."/>
            <person name="Ke L."/>
            <person name="Zhang D."/>
            <person name="Wu Y."/>
            <person name="Sun Y."/>
            <person name="Mei J."/>
            <person name="Sun J."/>
            <person name="Sun Y."/>
        </authorList>
    </citation>
    <scope>NUCLEOTIDE SEQUENCE [LARGE SCALE GENOMIC DNA]</scope>
    <source>
        <strain evidence="2">cv. E1</strain>
        <tissue evidence="1">Leaf</tissue>
    </source>
</reference>
<dbReference type="EMBL" id="JAIQCV010000004">
    <property type="protein sequence ID" value="KAH1107737.1"/>
    <property type="molecule type" value="Genomic_DNA"/>
</dbReference>
<gene>
    <name evidence="1" type="ORF">J1N35_011505</name>
</gene>